<protein>
    <submittedName>
        <fullName evidence="1">Uncharacterized protein</fullName>
    </submittedName>
</protein>
<sequence length="102" mass="11015">MQEPTQVDDCVGGSILCDEGGSGEDSGKAEKGVSLTDKKFEATGTRRLPAPCWIETDRIRSKKCDLMIGLRPGGTGLLFSWFHCTPAKPGINWAPTEMGRSQ</sequence>
<reference evidence="1 2" key="1">
    <citation type="submission" date="2023-03" db="EMBL/GenBank/DDBJ databases">
        <authorList>
            <person name="Pearce D."/>
        </authorList>
    </citation>
    <scope>NUCLEOTIDE SEQUENCE [LARGE SCALE GENOMIC DNA]</scope>
    <source>
        <strain evidence="1">Msz</strain>
    </source>
</reference>
<proteinExistence type="predicted"/>
<dbReference type="EMBL" id="OX458333">
    <property type="protein sequence ID" value="CAI8940496.1"/>
    <property type="molecule type" value="Genomic_DNA"/>
</dbReference>
<dbReference type="Proteomes" id="UP001162030">
    <property type="component" value="Chromosome"/>
</dbReference>
<keyword evidence="2" id="KW-1185">Reference proteome</keyword>
<gene>
    <name evidence="1" type="ORF">MSZNOR_4229</name>
</gene>
<accession>A0ABM9I7E4</accession>
<name>A0ABM9I7E4_9GAMM</name>
<evidence type="ECO:0000313" key="2">
    <source>
        <dbReference type="Proteomes" id="UP001162030"/>
    </source>
</evidence>
<organism evidence="1 2">
    <name type="scientific">Methylocaldum szegediense</name>
    <dbReference type="NCBI Taxonomy" id="73780"/>
    <lineage>
        <taxon>Bacteria</taxon>
        <taxon>Pseudomonadati</taxon>
        <taxon>Pseudomonadota</taxon>
        <taxon>Gammaproteobacteria</taxon>
        <taxon>Methylococcales</taxon>
        <taxon>Methylococcaceae</taxon>
        <taxon>Methylocaldum</taxon>
    </lineage>
</organism>
<evidence type="ECO:0000313" key="1">
    <source>
        <dbReference type="EMBL" id="CAI8940496.1"/>
    </source>
</evidence>